<proteinExistence type="inferred from homology"/>
<dbReference type="Gene3D" id="3.90.1200.10">
    <property type="match status" value="1"/>
</dbReference>
<dbReference type="EMBL" id="JAUSUH010000006">
    <property type="protein sequence ID" value="MDQ0348469.1"/>
    <property type="molecule type" value="Genomic_DNA"/>
</dbReference>
<comment type="similarity">
    <text evidence="7 8">Belongs to the pseudomonas-type ThrB family.</text>
</comment>
<keyword evidence="12" id="KW-1185">Reference proteome</keyword>
<keyword evidence="1 8" id="KW-0028">Amino-acid biosynthesis</keyword>
<evidence type="ECO:0000256" key="1">
    <source>
        <dbReference type="ARBA" id="ARBA00022605"/>
    </source>
</evidence>
<evidence type="ECO:0000256" key="5">
    <source>
        <dbReference type="ARBA" id="ARBA00022777"/>
    </source>
</evidence>
<dbReference type="CDD" id="cd05153">
    <property type="entry name" value="HomoserineK_II"/>
    <property type="match status" value="1"/>
</dbReference>
<dbReference type="GO" id="GO:0004413">
    <property type="term" value="F:homoserine kinase activity"/>
    <property type="evidence" value="ECO:0007669"/>
    <property type="project" value="UniProtKB-EC"/>
</dbReference>
<feature type="domain" description="Aminoglycoside phosphotransferase" evidence="10">
    <location>
        <begin position="28"/>
        <end position="258"/>
    </location>
</feature>
<dbReference type="NCBIfam" id="NF003558">
    <property type="entry name" value="PRK05231.1"/>
    <property type="match status" value="1"/>
</dbReference>
<dbReference type="Proteomes" id="UP001238467">
    <property type="component" value="Unassembled WGS sequence"/>
</dbReference>
<keyword evidence="5 8" id="KW-0418">Kinase</keyword>
<evidence type="ECO:0000256" key="9">
    <source>
        <dbReference type="NCBIfam" id="TIGR00938"/>
    </source>
</evidence>
<comment type="pathway">
    <text evidence="8">Amino-acid biosynthesis; L-threonine biosynthesis; L-threonine from L-aspartate: step 4/5.</text>
</comment>
<dbReference type="InterPro" id="IPR002575">
    <property type="entry name" value="Aminoglycoside_PTrfase"/>
</dbReference>
<dbReference type="InterPro" id="IPR011009">
    <property type="entry name" value="Kinase-like_dom_sf"/>
</dbReference>
<reference evidence="11 12" key="1">
    <citation type="submission" date="2023-07" db="EMBL/GenBank/DDBJ databases">
        <title>Genomic Encyclopedia of Type Strains, Phase IV (KMG-IV): sequencing the most valuable type-strain genomes for metagenomic binning, comparative biology and taxonomic classification.</title>
        <authorList>
            <person name="Goeker M."/>
        </authorList>
    </citation>
    <scope>NUCLEOTIDE SEQUENCE [LARGE SCALE GENOMIC DNA]</scope>
    <source>
        <strain evidence="11 12">DSM 1277</strain>
    </source>
</reference>
<dbReference type="Pfam" id="PF01636">
    <property type="entry name" value="APH"/>
    <property type="match status" value="1"/>
</dbReference>
<organism evidence="11 12">
    <name type="scientific">Ancylobacter vacuolatus</name>
    <dbReference type="NCBI Taxonomy" id="223389"/>
    <lineage>
        <taxon>Bacteria</taxon>
        <taxon>Pseudomonadati</taxon>
        <taxon>Pseudomonadota</taxon>
        <taxon>Alphaproteobacteria</taxon>
        <taxon>Hyphomicrobiales</taxon>
        <taxon>Xanthobacteraceae</taxon>
        <taxon>Ancylobacter</taxon>
    </lineage>
</organism>
<dbReference type="EC" id="2.7.1.39" evidence="8 9"/>
<dbReference type="RefSeq" id="WP_307061310.1">
    <property type="nucleotide sequence ID" value="NZ_JAUSUH010000006.1"/>
</dbReference>
<gene>
    <name evidence="8" type="primary">thrB</name>
    <name evidence="11" type="ORF">J2S76_002900</name>
</gene>
<sequence>MAVYTDVSPEELEAFLATYDLGRLRAFKGIAEGVENSNYLLQTEAGSFILTLYEKRVNPADLPFFVGLMEHLATRGIDCPQPVRNREGVALGTLAGRPALIATFLLGTSVRRPTAANCAALGAALAGLHKAGADFTALRRANALSVAGWRPLYEQAGERADTVAPGLSALIADELSVLEARWPTDLPAGVIHADLFPDNVFFTDGRLSGLIDFYFGCNDLLAYDVAICLNAWCFEPDGAFNQTKGRALLAAYQGERPLGADEIAALPLLARGAALRFLLTRLVDWLNVPPGALVRPHDPLEYLRKLRFHRSVTSPRDYGIIEGVSP</sequence>
<keyword evidence="4 8" id="KW-0547">Nucleotide-binding</keyword>
<keyword evidence="2 8" id="KW-0808">Transferase</keyword>
<evidence type="ECO:0000256" key="8">
    <source>
        <dbReference type="HAMAP-Rule" id="MF_00301"/>
    </source>
</evidence>
<dbReference type="PANTHER" id="PTHR21064">
    <property type="entry name" value="AMINOGLYCOSIDE PHOSPHOTRANSFERASE DOMAIN-CONTAINING PROTEIN-RELATED"/>
    <property type="match status" value="1"/>
</dbReference>
<dbReference type="NCBIfam" id="TIGR00938">
    <property type="entry name" value="thrB_alt"/>
    <property type="match status" value="1"/>
</dbReference>
<evidence type="ECO:0000256" key="2">
    <source>
        <dbReference type="ARBA" id="ARBA00022679"/>
    </source>
</evidence>
<dbReference type="SUPFAM" id="SSF56112">
    <property type="entry name" value="Protein kinase-like (PK-like)"/>
    <property type="match status" value="1"/>
</dbReference>
<comment type="caution">
    <text evidence="11">The sequence shown here is derived from an EMBL/GenBank/DDBJ whole genome shotgun (WGS) entry which is preliminary data.</text>
</comment>
<dbReference type="HAMAP" id="MF_00301">
    <property type="entry name" value="Homoser_kinase_2"/>
    <property type="match status" value="1"/>
</dbReference>
<accession>A0ABU0DJ65</accession>
<evidence type="ECO:0000313" key="11">
    <source>
        <dbReference type="EMBL" id="MDQ0348469.1"/>
    </source>
</evidence>
<evidence type="ECO:0000313" key="12">
    <source>
        <dbReference type="Proteomes" id="UP001238467"/>
    </source>
</evidence>
<dbReference type="PANTHER" id="PTHR21064:SF6">
    <property type="entry name" value="AMINOGLYCOSIDE PHOSPHOTRANSFERASE DOMAIN-CONTAINING PROTEIN"/>
    <property type="match status" value="1"/>
</dbReference>
<keyword evidence="6 8" id="KW-0067">ATP-binding</keyword>
<evidence type="ECO:0000256" key="6">
    <source>
        <dbReference type="ARBA" id="ARBA00022840"/>
    </source>
</evidence>
<evidence type="ECO:0000256" key="4">
    <source>
        <dbReference type="ARBA" id="ARBA00022741"/>
    </source>
</evidence>
<dbReference type="Gene3D" id="3.30.200.20">
    <property type="entry name" value="Phosphorylase Kinase, domain 1"/>
    <property type="match status" value="1"/>
</dbReference>
<evidence type="ECO:0000259" key="10">
    <source>
        <dbReference type="Pfam" id="PF01636"/>
    </source>
</evidence>
<comment type="catalytic activity">
    <reaction evidence="8">
        <text>L-homoserine + ATP = O-phospho-L-homoserine + ADP + H(+)</text>
        <dbReference type="Rhea" id="RHEA:13985"/>
        <dbReference type="ChEBI" id="CHEBI:15378"/>
        <dbReference type="ChEBI" id="CHEBI:30616"/>
        <dbReference type="ChEBI" id="CHEBI:57476"/>
        <dbReference type="ChEBI" id="CHEBI:57590"/>
        <dbReference type="ChEBI" id="CHEBI:456216"/>
        <dbReference type="EC" id="2.7.1.39"/>
    </reaction>
</comment>
<dbReference type="InterPro" id="IPR050249">
    <property type="entry name" value="Pseudomonas-type_ThrB"/>
</dbReference>
<keyword evidence="3 8" id="KW-0791">Threonine biosynthesis</keyword>
<name>A0ABU0DJ65_9HYPH</name>
<evidence type="ECO:0000256" key="3">
    <source>
        <dbReference type="ARBA" id="ARBA00022697"/>
    </source>
</evidence>
<dbReference type="InterPro" id="IPR005280">
    <property type="entry name" value="Homoserine_kinase_II"/>
</dbReference>
<protein>
    <recommendedName>
        <fullName evidence="8 9">Homoserine kinase</fullName>
        <shortName evidence="8">HK</shortName>
        <shortName evidence="8">HSK</shortName>
        <ecNumber evidence="8 9">2.7.1.39</ecNumber>
    </recommendedName>
</protein>
<evidence type="ECO:0000256" key="7">
    <source>
        <dbReference type="ARBA" id="ARBA00038240"/>
    </source>
</evidence>